<feature type="coiled-coil region" evidence="1">
    <location>
        <begin position="95"/>
        <end position="140"/>
    </location>
</feature>
<keyword evidence="1" id="KW-0175">Coiled coil</keyword>
<keyword evidence="3" id="KW-1185">Reference proteome</keyword>
<comment type="caution">
    <text evidence="2">The sequence shown here is derived from an EMBL/GenBank/DDBJ whole genome shotgun (WGS) entry which is preliminary data.</text>
</comment>
<evidence type="ECO:0000256" key="1">
    <source>
        <dbReference type="SAM" id="Coils"/>
    </source>
</evidence>
<evidence type="ECO:0000313" key="2">
    <source>
        <dbReference type="EMBL" id="MDQ0441819.1"/>
    </source>
</evidence>
<dbReference type="RefSeq" id="WP_238248857.1">
    <property type="nucleotide sequence ID" value="NZ_BPQX01000023.1"/>
</dbReference>
<evidence type="ECO:0000313" key="3">
    <source>
        <dbReference type="Proteomes" id="UP001236369"/>
    </source>
</evidence>
<protein>
    <submittedName>
        <fullName evidence="2">Signal transduction histidine kinase</fullName>
    </submittedName>
</protein>
<sequence length="167" mass="18859">MLPHINSEMALRQERNKYSDADTTITPLATRPAASIATILKAFGSSIDDDSPRTTMREPGSDWSMLIDRIRLSASRVREVEAQARERELEFDKMVERFRADMGVAEERVRAAEAKASQAEAAAAERIRSLEERARIAEDRARACEAWLRQVHDTIVDEFSIPDEVQG</sequence>
<dbReference type="Proteomes" id="UP001236369">
    <property type="component" value="Unassembled WGS sequence"/>
</dbReference>
<accession>A0ABU0HHL0</accession>
<proteinExistence type="predicted"/>
<reference evidence="2 3" key="1">
    <citation type="submission" date="2023-07" db="EMBL/GenBank/DDBJ databases">
        <title>Genomic Encyclopedia of Type Strains, Phase IV (KMG-IV): sequencing the most valuable type-strain genomes for metagenomic binning, comparative biology and taxonomic classification.</title>
        <authorList>
            <person name="Goeker M."/>
        </authorList>
    </citation>
    <scope>NUCLEOTIDE SEQUENCE [LARGE SCALE GENOMIC DNA]</scope>
    <source>
        <strain evidence="2 3">DSM 19562</strain>
    </source>
</reference>
<name>A0ABU0HHL0_9HYPH</name>
<keyword evidence="2" id="KW-0418">Kinase</keyword>
<dbReference type="GO" id="GO:0016301">
    <property type="term" value="F:kinase activity"/>
    <property type="evidence" value="ECO:0007669"/>
    <property type="project" value="UniProtKB-KW"/>
</dbReference>
<keyword evidence="2" id="KW-0808">Transferase</keyword>
<organism evidence="2 3">
    <name type="scientific">Methylobacterium persicinum</name>
    <dbReference type="NCBI Taxonomy" id="374426"/>
    <lineage>
        <taxon>Bacteria</taxon>
        <taxon>Pseudomonadati</taxon>
        <taxon>Pseudomonadota</taxon>
        <taxon>Alphaproteobacteria</taxon>
        <taxon>Hyphomicrobiales</taxon>
        <taxon>Methylobacteriaceae</taxon>
        <taxon>Methylobacterium</taxon>
    </lineage>
</organism>
<gene>
    <name evidence="2" type="ORF">QO016_001302</name>
</gene>
<dbReference type="EMBL" id="JAUSVV010000002">
    <property type="protein sequence ID" value="MDQ0441819.1"/>
    <property type="molecule type" value="Genomic_DNA"/>
</dbReference>